<evidence type="ECO:0000313" key="4">
    <source>
        <dbReference type="Proteomes" id="UP000223968"/>
    </source>
</evidence>
<dbReference type="SMART" id="SM01110">
    <property type="entry name" value="Cutinase"/>
    <property type="match status" value="1"/>
</dbReference>
<dbReference type="EMBL" id="PDNB01000007">
    <property type="protein sequence ID" value="PGH17892.1"/>
    <property type="molecule type" value="Genomic_DNA"/>
</dbReference>
<dbReference type="PANTHER" id="PTHR33630:SF13">
    <property type="entry name" value="ACETYLXYLAN ESTERASE"/>
    <property type="match status" value="1"/>
</dbReference>
<dbReference type="InterPro" id="IPR029058">
    <property type="entry name" value="AB_hydrolase_fold"/>
</dbReference>
<organism evidence="3 4">
    <name type="scientific">Helicocarpus griseus UAMH5409</name>
    <dbReference type="NCBI Taxonomy" id="1447875"/>
    <lineage>
        <taxon>Eukaryota</taxon>
        <taxon>Fungi</taxon>
        <taxon>Dikarya</taxon>
        <taxon>Ascomycota</taxon>
        <taxon>Pezizomycotina</taxon>
        <taxon>Eurotiomycetes</taxon>
        <taxon>Eurotiomycetidae</taxon>
        <taxon>Onygenales</taxon>
        <taxon>Ajellomycetaceae</taxon>
        <taxon>Helicocarpus</taxon>
    </lineage>
</organism>
<reference evidence="3 4" key="1">
    <citation type="submission" date="2017-10" db="EMBL/GenBank/DDBJ databases">
        <title>Comparative genomics in systemic dimorphic fungi from Ajellomycetaceae.</title>
        <authorList>
            <person name="Munoz J.F."/>
            <person name="Mcewen J.G."/>
            <person name="Clay O.K."/>
            <person name="Cuomo C.A."/>
        </authorList>
    </citation>
    <scope>NUCLEOTIDE SEQUENCE [LARGE SCALE GENOMIC DNA]</scope>
    <source>
        <strain evidence="3 4">UAMH5409</strain>
    </source>
</reference>
<gene>
    <name evidence="3" type="ORF">AJ79_00791</name>
</gene>
<dbReference type="STRING" id="1447875.A0A2B7YAJ9"/>
<dbReference type="PANTHER" id="PTHR33630">
    <property type="entry name" value="CUTINASE RV1984C-RELATED-RELATED"/>
    <property type="match status" value="1"/>
</dbReference>
<proteinExistence type="predicted"/>
<dbReference type="InterPro" id="IPR000675">
    <property type="entry name" value="Cutinase/axe"/>
</dbReference>
<keyword evidence="4" id="KW-1185">Reference proteome</keyword>
<keyword evidence="1" id="KW-0378">Hydrolase</keyword>
<dbReference type="SUPFAM" id="SSF53474">
    <property type="entry name" value="alpha/beta-Hydrolases"/>
    <property type="match status" value="1"/>
</dbReference>
<dbReference type="Gene3D" id="3.40.50.1820">
    <property type="entry name" value="alpha/beta hydrolase"/>
    <property type="match status" value="1"/>
</dbReference>
<comment type="caution">
    <text evidence="3">The sequence shown here is derived from an EMBL/GenBank/DDBJ whole genome shotgun (WGS) entry which is preliminary data.</text>
</comment>
<evidence type="ECO:0000313" key="3">
    <source>
        <dbReference type="EMBL" id="PGH17892.1"/>
    </source>
</evidence>
<protein>
    <recommendedName>
        <fullName evidence="5">Cutinase</fullName>
    </recommendedName>
</protein>
<dbReference type="GO" id="GO:0052689">
    <property type="term" value="F:carboxylic ester hydrolase activity"/>
    <property type="evidence" value="ECO:0007669"/>
    <property type="project" value="UniProtKB-ARBA"/>
</dbReference>
<evidence type="ECO:0000256" key="2">
    <source>
        <dbReference type="ARBA" id="ARBA00023157"/>
    </source>
</evidence>
<keyword evidence="2" id="KW-1015">Disulfide bond</keyword>
<dbReference type="OrthoDB" id="2586582at2759"/>
<name>A0A2B7YAJ9_9EURO</name>
<dbReference type="Pfam" id="PF01083">
    <property type="entry name" value="Cutinase"/>
    <property type="match status" value="1"/>
</dbReference>
<dbReference type="Proteomes" id="UP000223968">
    <property type="component" value="Unassembled WGS sequence"/>
</dbReference>
<evidence type="ECO:0000256" key="1">
    <source>
        <dbReference type="ARBA" id="ARBA00022801"/>
    </source>
</evidence>
<accession>A0A2B7YAJ9</accession>
<evidence type="ECO:0008006" key="5">
    <source>
        <dbReference type="Google" id="ProtNLM"/>
    </source>
</evidence>
<sequence length="220" mass="23099">MLMMGRALAMQPDNFQKRQSCPNVHVFGARETTAPAGMGSAGAMVNMILQAHPGATSEAIDYPAQGDSNYGSSVQAGTRAVGQQVNSFAQRCPDTQIVIVGYSQGAQITNNANCGGGDPNQGYTETEPLVIGTVQDQVKAIILMGDPRFTPGESFNVGSATAGGFSAREPGFVCPVADKIQSYCDSPDPYCSNGNNAQTHQSYVSVYGQQALEFVNSKLS</sequence>
<dbReference type="AlphaFoldDB" id="A0A2B7YAJ9"/>